<comment type="caution">
    <text evidence="2">The sequence shown here is derived from an EMBL/GenBank/DDBJ whole genome shotgun (WGS) entry which is preliminary data.</text>
</comment>
<accession>A0A2S4RVC0</accession>
<keyword evidence="1" id="KW-1133">Transmembrane helix</keyword>
<proteinExistence type="predicted"/>
<organism evidence="2 3">
    <name type="scientific">Citrobacter amalonaticus</name>
    <dbReference type="NCBI Taxonomy" id="35703"/>
    <lineage>
        <taxon>Bacteria</taxon>
        <taxon>Pseudomonadati</taxon>
        <taxon>Pseudomonadota</taxon>
        <taxon>Gammaproteobacteria</taxon>
        <taxon>Enterobacterales</taxon>
        <taxon>Enterobacteriaceae</taxon>
        <taxon>Citrobacter</taxon>
    </lineage>
</organism>
<evidence type="ECO:0000256" key="1">
    <source>
        <dbReference type="SAM" id="Phobius"/>
    </source>
</evidence>
<protein>
    <submittedName>
        <fullName evidence="2">Uncharacterized protein</fullName>
    </submittedName>
</protein>
<dbReference type="Proteomes" id="UP000237003">
    <property type="component" value="Unassembled WGS sequence"/>
</dbReference>
<keyword evidence="1" id="KW-0812">Transmembrane</keyword>
<keyword evidence="1" id="KW-0472">Membrane</keyword>
<sequence>MDGKKDVSPEVNVKRVKASIIYRLMLIGFGIPMLGFSFICGLMGVFGYDMVKWNNQTIHGLLALPTALLSGILLSLLFTVFLGSVTCLGLWIYSRFRPLQVKVLD</sequence>
<reference evidence="2 3" key="1">
    <citation type="submission" date="2018-01" db="EMBL/GenBank/DDBJ databases">
        <title>Complete genome sequences of 14 Citrobacter spp. isolated from plant in Canada.</title>
        <authorList>
            <person name="Bhandare S.G."/>
            <person name="Colavecchio A."/>
            <person name="Jeukens J."/>
            <person name="Emond-Rheault J.-G."/>
            <person name="Freschi L."/>
            <person name="Hamel J."/>
            <person name="Kukavica-Ibrulj I."/>
            <person name="Levesque R."/>
            <person name="Goodridge L."/>
        </authorList>
    </citation>
    <scope>NUCLEOTIDE SEQUENCE [LARGE SCALE GENOMIC DNA]</scope>
    <source>
        <strain evidence="2 3">S1285</strain>
    </source>
</reference>
<name>A0A2S4RVC0_CITAM</name>
<feature type="transmembrane region" description="Helical" evidence="1">
    <location>
        <begin position="21"/>
        <end position="48"/>
    </location>
</feature>
<feature type="transmembrane region" description="Helical" evidence="1">
    <location>
        <begin position="68"/>
        <end position="93"/>
    </location>
</feature>
<evidence type="ECO:0000313" key="3">
    <source>
        <dbReference type="Proteomes" id="UP000237003"/>
    </source>
</evidence>
<evidence type="ECO:0000313" key="2">
    <source>
        <dbReference type="EMBL" id="POU64039.1"/>
    </source>
</evidence>
<gene>
    <name evidence="2" type="ORF">C3430_17810</name>
</gene>
<dbReference type="AlphaFoldDB" id="A0A2S4RVC0"/>
<dbReference type="EMBL" id="PQLX01000006">
    <property type="protein sequence ID" value="POU64039.1"/>
    <property type="molecule type" value="Genomic_DNA"/>
</dbReference>